<comment type="similarity">
    <text evidence="2 9">Belongs to the glycosyl hydrolase 28 family.</text>
</comment>
<keyword evidence="7" id="KW-0961">Cell wall biogenesis/degradation</keyword>
<evidence type="ECO:0000256" key="6">
    <source>
        <dbReference type="ARBA" id="ARBA00023295"/>
    </source>
</evidence>
<dbReference type="GO" id="GO:0005975">
    <property type="term" value="P:carbohydrate metabolic process"/>
    <property type="evidence" value="ECO:0007669"/>
    <property type="project" value="InterPro"/>
</dbReference>
<keyword evidence="4" id="KW-0964">Secreted</keyword>
<evidence type="ECO:0000256" key="5">
    <source>
        <dbReference type="ARBA" id="ARBA00022801"/>
    </source>
</evidence>
<dbReference type="FunFam" id="2.160.20.10:FF:000016">
    <property type="entry name" value="Polygalacturonase 7"/>
    <property type="match status" value="1"/>
</dbReference>
<dbReference type="InterPro" id="IPR011050">
    <property type="entry name" value="Pectin_lyase_fold/virulence"/>
</dbReference>
<dbReference type="PROSITE" id="PS00502">
    <property type="entry name" value="POLYGALACTURONASE"/>
    <property type="match status" value="1"/>
</dbReference>
<comment type="subcellular location">
    <subcellularLocation>
        <location evidence="1">Secreted</location>
        <location evidence="1">Cell wall</location>
    </subcellularLocation>
</comment>
<evidence type="ECO:0000256" key="3">
    <source>
        <dbReference type="ARBA" id="ARBA00022512"/>
    </source>
</evidence>
<evidence type="ECO:0000313" key="10">
    <source>
        <dbReference type="EMBL" id="KAK9288833.1"/>
    </source>
</evidence>
<dbReference type="EMBL" id="JBBPBK010000003">
    <property type="protein sequence ID" value="KAK9288833.1"/>
    <property type="molecule type" value="Genomic_DNA"/>
</dbReference>
<proteinExistence type="inferred from homology"/>
<accession>A0AAP0X7B3</accession>
<feature type="active site" evidence="8">
    <location>
        <position position="220"/>
    </location>
</feature>
<dbReference type="GO" id="GO:0071555">
    <property type="term" value="P:cell wall organization"/>
    <property type="evidence" value="ECO:0007669"/>
    <property type="project" value="UniProtKB-KW"/>
</dbReference>
<dbReference type="SUPFAM" id="SSF51126">
    <property type="entry name" value="Pectin lyase-like"/>
    <property type="match status" value="1"/>
</dbReference>
<evidence type="ECO:0000256" key="7">
    <source>
        <dbReference type="ARBA" id="ARBA00023316"/>
    </source>
</evidence>
<dbReference type="AlphaFoldDB" id="A0AAP0X7B3"/>
<sequence length="371" mass="38811">MHACAKPDGETDSTKAFLNAWAAACGSVTPATIYVPPGRYLLLNAVFQGQCKNSAITIRIDGTLVAPSDYSVLGNAENWLSFEFVDGVSIYGGILDGQGIGLWACKASGKSCPSGATGFKFVVYVQSLSFTNSNNIVINGLTSLNSQLYHIVINGCQNVKVQGVRVLASRNSPNTDGIHVQLSTGVTILGATIKTGDDCISIGAGTNNLWIENVACGPGHGISIGSLGKDLQEPGVQNVTVKTITFTGSQNGVRIKSWDRRSSGFAKGVLFQHALMVKVQNPIVIDQNYCSGNEGCPGQVSSVKISDVTYQDIHGTSATEVAVKFDCSSKNPCSGITLEDVKLTYMNQPAQASCVNAGGTASGLVEPTSCL</sequence>
<keyword evidence="11" id="KW-1185">Reference proteome</keyword>
<evidence type="ECO:0008006" key="12">
    <source>
        <dbReference type="Google" id="ProtNLM"/>
    </source>
</evidence>
<evidence type="ECO:0000256" key="9">
    <source>
        <dbReference type="RuleBase" id="RU361169"/>
    </source>
</evidence>
<protein>
    <recommendedName>
        <fullName evidence="12">Polygalacturonase</fullName>
    </recommendedName>
</protein>
<dbReference type="SMART" id="SM00710">
    <property type="entry name" value="PbH1"/>
    <property type="match status" value="5"/>
</dbReference>
<organism evidence="10 11">
    <name type="scientific">Liquidambar formosana</name>
    <name type="common">Formosan gum</name>
    <dbReference type="NCBI Taxonomy" id="63359"/>
    <lineage>
        <taxon>Eukaryota</taxon>
        <taxon>Viridiplantae</taxon>
        <taxon>Streptophyta</taxon>
        <taxon>Embryophyta</taxon>
        <taxon>Tracheophyta</taxon>
        <taxon>Spermatophyta</taxon>
        <taxon>Magnoliopsida</taxon>
        <taxon>eudicotyledons</taxon>
        <taxon>Gunneridae</taxon>
        <taxon>Pentapetalae</taxon>
        <taxon>Saxifragales</taxon>
        <taxon>Altingiaceae</taxon>
        <taxon>Liquidambar</taxon>
    </lineage>
</organism>
<dbReference type="Proteomes" id="UP001415857">
    <property type="component" value="Unassembled WGS sequence"/>
</dbReference>
<evidence type="ECO:0000256" key="2">
    <source>
        <dbReference type="ARBA" id="ARBA00008834"/>
    </source>
</evidence>
<name>A0AAP0X7B3_LIQFO</name>
<keyword evidence="3" id="KW-0134">Cell wall</keyword>
<reference evidence="10 11" key="1">
    <citation type="journal article" date="2024" name="Plant J.">
        <title>Genome sequences and population genomics reveal climatic adaptation and genomic divergence between two closely related sweetgum species.</title>
        <authorList>
            <person name="Xu W.Q."/>
            <person name="Ren C.Q."/>
            <person name="Zhang X.Y."/>
            <person name="Comes H.P."/>
            <person name="Liu X.H."/>
            <person name="Li Y.G."/>
            <person name="Kettle C.J."/>
            <person name="Jalonen R."/>
            <person name="Gaisberger H."/>
            <person name="Ma Y.Z."/>
            <person name="Qiu Y.X."/>
        </authorList>
    </citation>
    <scope>NUCLEOTIDE SEQUENCE [LARGE SCALE GENOMIC DNA]</scope>
    <source>
        <strain evidence="10">Hangzhou</strain>
    </source>
</reference>
<dbReference type="GO" id="GO:0004650">
    <property type="term" value="F:polygalacturonase activity"/>
    <property type="evidence" value="ECO:0007669"/>
    <property type="project" value="InterPro"/>
</dbReference>
<dbReference type="PANTHER" id="PTHR31375">
    <property type="match status" value="1"/>
</dbReference>
<keyword evidence="5 9" id="KW-0378">Hydrolase</keyword>
<gene>
    <name evidence="10" type="ORF">L1049_017298</name>
</gene>
<evidence type="ECO:0000256" key="8">
    <source>
        <dbReference type="PROSITE-ProRule" id="PRU10052"/>
    </source>
</evidence>
<evidence type="ECO:0000313" key="11">
    <source>
        <dbReference type="Proteomes" id="UP001415857"/>
    </source>
</evidence>
<dbReference type="InterPro" id="IPR000743">
    <property type="entry name" value="Glyco_hydro_28"/>
</dbReference>
<evidence type="ECO:0000256" key="1">
    <source>
        <dbReference type="ARBA" id="ARBA00004191"/>
    </source>
</evidence>
<keyword evidence="6 9" id="KW-0326">Glycosidase</keyword>
<dbReference type="Pfam" id="PF00295">
    <property type="entry name" value="Glyco_hydro_28"/>
    <property type="match status" value="1"/>
</dbReference>
<dbReference type="Gene3D" id="2.160.20.10">
    <property type="entry name" value="Single-stranded right-handed beta-helix, Pectin lyase-like"/>
    <property type="match status" value="1"/>
</dbReference>
<evidence type="ECO:0000256" key="4">
    <source>
        <dbReference type="ARBA" id="ARBA00022525"/>
    </source>
</evidence>
<dbReference type="InterPro" id="IPR012334">
    <property type="entry name" value="Pectin_lyas_fold"/>
</dbReference>
<dbReference type="InterPro" id="IPR006626">
    <property type="entry name" value="PbH1"/>
</dbReference>
<comment type="caution">
    <text evidence="10">The sequence shown here is derived from an EMBL/GenBank/DDBJ whole genome shotgun (WGS) entry which is preliminary data.</text>
</comment>